<gene>
    <name evidence="2" type="ORF">CONCODRAFT_80438</name>
</gene>
<accession>A0A137NVL9</accession>
<dbReference type="AlphaFoldDB" id="A0A137NVL9"/>
<organism evidence="2 3">
    <name type="scientific">Conidiobolus coronatus (strain ATCC 28846 / CBS 209.66 / NRRL 28638)</name>
    <name type="common">Delacroixia coronata</name>
    <dbReference type="NCBI Taxonomy" id="796925"/>
    <lineage>
        <taxon>Eukaryota</taxon>
        <taxon>Fungi</taxon>
        <taxon>Fungi incertae sedis</taxon>
        <taxon>Zoopagomycota</taxon>
        <taxon>Entomophthoromycotina</taxon>
        <taxon>Entomophthoromycetes</taxon>
        <taxon>Entomophthorales</taxon>
        <taxon>Ancylistaceae</taxon>
        <taxon>Conidiobolus</taxon>
    </lineage>
</organism>
<dbReference type="Proteomes" id="UP000070444">
    <property type="component" value="Unassembled WGS sequence"/>
</dbReference>
<evidence type="ECO:0000256" key="1">
    <source>
        <dbReference type="SAM" id="MobiDB-lite"/>
    </source>
</evidence>
<proteinExistence type="predicted"/>
<evidence type="ECO:0000313" key="3">
    <source>
        <dbReference type="Proteomes" id="UP000070444"/>
    </source>
</evidence>
<evidence type="ECO:0000313" key="2">
    <source>
        <dbReference type="EMBL" id="KXN66644.1"/>
    </source>
</evidence>
<keyword evidence="3" id="KW-1185">Reference proteome</keyword>
<reference evidence="2 3" key="1">
    <citation type="journal article" date="2015" name="Genome Biol. Evol.">
        <title>Phylogenomic analyses indicate that early fungi evolved digesting cell walls of algal ancestors of land plants.</title>
        <authorList>
            <person name="Chang Y."/>
            <person name="Wang S."/>
            <person name="Sekimoto S."/>
            <person name="Aerts A.L."/>
            <person name="Choi C."/>
            <person name="Clum A."/>
            <person name="LaButti K.M."/>
            <person name="Lindquist E.A."/>
            <person name="Yee Ngan C."/>
            <person name="Ohm R.A."/>
            <person name="Salamov A.A."/>
            <person name="Grigoriev I.V."/>
            <person name="Spatafora J.W."/>
            <person name="Berbee M.L."/>
        </authorList>
    </citation>
    <scope>NUCLEOTIDE SEQUENCE [LARGE SCALE GENOMIC DNA]</scope>
    <source>
        <strain evidence="2 3">NRRL 28638</strain>
    </source>
</reference>
<name>A0A137NVL9_CONC2</name>
<protein>
    <submittedName>
        <fullName evidence="2">Uncharacterized protein</fullName>
    </submittedName>
</protein>
<dbReference type="EMBL" id="KQ964702">
    <property type="protein sequence ID" value="KXN66644.1"/>
    <property type="molecule type" value="Genomic_DNA"/>
</dbReference>
<feature type="region of interest" description="Disordered" evidence="1">
    <location>
        <begin position="180"/>
        <end position="206"/>
    </location>
</feature>
<sequence length="300" mass="34953">MKTKKHKIHSTKLYQIHELDILLTLVELNPWQYITPESPEVNFDELVSVLAARKGLTLYPSYVKRLVDKRIRGYYRYCRDPTKLDAYCEKVAPQFKGLLMELIEISEMGGRRASHLQLPSHSNTTYDARFNKTSQTTSSPQTSHLEDRNRYKIWDNRMISNHHSMSSGLHLYDMGMVPEQSTTSTPFPSEPMAYRSSAPSVTHIPPLDPSPKRLFPTLPPLSEITKDLGLPALSTGNTMEGLTARYEEDINRLSQRKYDLTQERFSFHENLFQQRNNELDTDRRVMARFFEKWDREHLSN</sequence>